<proteinExistence type="inferred from homology"/>
<dbReference type="Pfam" id="PF00999">
    <property type="entry name" value="Na_H_Exchanger"/>
    <property type="match status" value="1"/>
</dbReference>
<keyword evidence="3" id="KW-0813">Transport</keyword>
<comment type="similarity">
    <text evidence="2">Belongs to the monovalent cation:proton antiporter 2 (CPA2) transporter (TC 2.A.37) family.</text>
</comment>
<evidence type="ECO:0000256" key="3">
    <source>
        <dbReference type="ARBA" id="ARBA00022448"/>
    </source>
</evidence>
<keyword evidence="6 7" id="KW-0472">Membrane</keyword>
<feature type="transmembrane region" description="Helical" evidence="7">
    <location>
        <begin position="45"/>
        <end position="65"/>
    </location>
</feature>
<feature type="transmembrane region" description="Helical" evidence="7">
    <location>
        <begin position="273"/>
        <end position="293"/>
    </location>
</feature>
<dbReference type="Gene3D" id="1.20.1530.20">
    <property type="match status" value="1"/>
</dbReference>
<sequence>MPEEFLLPAIVAIIGGLGASAVRLPPLVGFLGAGFVLSAMGFEHIPGVGELGEVGVAILLFTIGLHLDISTLTKVRIVGTAVGHAALNIVVYAVILAGLSFLPFALFAGTGIAAFLLIGLASSFSSTVFVMALLEDSGRIRSRVGQIAVGVLVLQDIFAVVFLVLASGKTPQPWAYLLLLLPLIRPVVRQLPDRVYRMELLVLAGVTIAIGAYALFELAGLSGTFGALVMGLVLAGHPIAGRLFKGLTSVRELLLVGFFIEIGLGGVPDLGGFIAAGILLALLPLKALMFVGVLYKVGMSRRTSVLTAGALANYSEFGLIVATLAASRGMLDSSWVQVMALAVAGSFVLSAIASLKMDLFFERLVEMLPARDPSRLAAGERPLEIGGVDAIILGMGRVGAGAYKQLTEKYGLTVAGIEHDEDRVRDMRARGYIVFQGDATDPELWARMRASQHEPRLLVLAMPDHDANLGALNILRAQGSTMVTAAIAKYNFKTQQLSDFGVDASVNLYSGAGTELADVAFRAMVECESCHFNSEDD</sequence>
<feature type="transmembrane region" description="Helical" evidence="7">
    <location>
        <begin position="305"/>
        <end position="326"/>
    </location>
</feature>
<dbReference type="InterPro" id="IPR036291">
    <property type="entry name" value="NAD(P)-bd_dom_sf"/>
</dbReference>
<dbReference type="EMBL" id="JAVDYF010000001">
    <property type="protein sequence ID" value="MDR7354800.1"/>
    <property type="molecule type" value="Genomic_DNA"/>
</dbReference>
<evidence type="ECO:0000256" key="4">
    <source>
        <dbReference type="ARBA" id="ARBA00022692"/>
    </source>
</evidence>
<evidence type="ECO:0000313" key="11">
    <source>
        <dbReference type="Proteomes" id="UP001183619"/>
    </source>
</evidence>
<comment type="subcellular location">
    <subcellularLocation>
        <location evidence="1">Membrane</location>
        <topology evidence="1">Multi-pass membrane protein</topology>
    </subcellularLocation>
</comment>
<reference evidence="10 11" key="1">
    <citation type="submission" date="2023-07" db="EMBL/GenBank/DDBJ databases">
        <title>Sequencing the genomes of 1000 actinobacteria strains.</title>
        <authorList>
            <person name="Klenk H.-P."/>
        </authorList>
    </citation>
    <scope>NUCLEOTIDE SEQUENCE [LARGE SCALE GENOMIC DNA]</scope>
    <source>
        <strain evidence="10 11">DSM 44508</strain>
    </source>
</reference>
<comment type="caution">
    <text evidence="10">The sequence shown here is derived from an EMBL/GenBank/DDBJ whole genome shotgun (WGS) entry which is preliminary data.</text>
</comment>
<dbReference type="Pfam" id="PF02254">
    <property type="entry name" value="TrkA_N"/>
    <property type="match status" value="1"/>
</dbReference>
<evidence type="ECO:0000313" key="10">
    <source>
        <dbReference type="EMBL" id="MDR7354800.1"/>
    </source>
</evidence>
<dbReference type="SUPFAM" id="SSF51735">
    <property type="entry name" value="NAD(P)-binding Rossmann-fold domains"/>
    <property type="match status" value="1"/>
</dbReference>
<feature type="domain" description="Cation/H+ exchanger transmembrane" evidence="8">
    <location>
        <begin position="11"/>
        <end position="350"/>
    </location>
</feature>
<feature type="transmembrane region" description="Helical" evidence="7">
    <location>
        <begin position="200"/>
        <end position="216"/>
    </location>
</feature>
<evidence type="ECO:0000256" key="1">
    <source>
        <dbReference type="ARBA" id="ARBA00004141"/>
    </source>
</evidence>
<dbReference type="InterPro" id="IPR038770">
    <property type="entry name" value="Na+/solute_symporter_sf"/>
</dbReference>
<evidence type="ECO:0000256" key="2">
    <source>
        <dbReference type="ARBA" id="ARBA00005551"/>
    </source>
</evidence>
<evidence type="ECO:0000259" key="9">
    <source>
        <dbReference type="Pfam" id="PF02254"/>
    </source>
</evidence>
<feature type="transmembrane region" description="Helical" evidence="7">
    <location>
        <begin position="85"/>
        <end position="106"/>
    </location>
</feature>
<dbReference type="InterPro" id="IPR003148">
    <property type="entry name" value="RCK_N"/>
</dbReference>
<evidence type="ECO:0000256" key="6">
    <source>
        <dbReference type="ARBA" id="ARBA00023136"/>
    </source>
</evidence>
<keyword evidence="4 7" id="KW-0812">Transmembrane</keyword>
<feature type="domain" description="RCK N-terminal" evidence="9">
    <location>
        <begin position="391"/>
        <end position="507"/>
    </location>
</feature>
<feature type="transmembrane region" description="Helical" evidence="7">
    <location>
        <begin position="112"/>
        <end position="134"/>
    </location>
</feature>
<dbReference type="InterPro" id="IPR006153">
    <property type="entry name" value="Cation/H_exchanger_TM"/>
</dbReference>
<gene>
    <name evidence="10" type="ORF">J2S37_001338</name>
</gene>
<feature type="transmembrane region" description="Helical" evidence="7">
    <location>
        <begin position="172"/>
        <end position="188"/>
    </location>
</feature>
<dbReference type="PANTHER" id="PTHR42751:SF1">
    <property type="entry name" value="CATION_PROTON ANTIPORTER YBAL-RELATED"/>
    <property type="match status" value="1"/>
</dbReference>
<accession>A0ABU2B850</accession>
<name>A0ABU2B850_9CORY</name>
<keyword evidence="5 7" id="KW-1133">Transmembrane helix</keyword>
<dbReference type="PANTHER" id="PTHR42751">
    <property type="entry name" value="SODIUM/HYDROGEN EXCHANGER FAMILY/TRKA DOMAIN PROTEIN"/>
    <property type="match status" value="1"/>
</dbReference>
<protein>
    <submittedName>
        <fullName evidence="10">Kef-type K+ transport protein</fullName>
    </submittedName>
</protein>
<dbReference type="RefSeq" id="WP_277104143.1">
    <property type="nucleotide sequence ID" value="NZ_BAAAJS010000004.1"/>
</dbReference>
<evidence type="ECO:0000256" key="5">
    <source>
        <dbReference type="ARBA" id="ARBA00022989"/>
    </source>
</evidence>
<feature type="transmembrane region" description="Helical" evidence="7">
    <location>
        <begin position="338"/>
        <end position="361"/>
    </location>
</feature>
<organism evidence="10 11">
    <name type="scientific">Corynebacterium felinum</name>
    <dbReference type="NCBI Taxonomy" id="131318"/>
    <lineage>
        <taxon>Bacteria</taxon>
        <taxon>Bacillati</taxon>
        <taxon>Actinomycetota</taxon>
        <taxon>Actinomycetes</taxon>
        <taxon>Mycobacteriales</taxon>
        <taxon>Corynebacteriaceae</taxon>
        <taxon>Corynebacterium</taxon>
    </lineage>
</organism>
<dbReference type="Gene3D" id="3.40.50.720">
    <property type="entry name" value="NAD(P)-binding Rossmann-like Domain"/>
    <property type="match status" value="1"/>
</dbReference>
<evidence type="ECO:0000259" key="8">
    <source>
        <dbReference type="Pfam" id="PF00999"/>
    </source>
</evidence>
<keyword evidence="11" id="KW-1185">Reference proteome</keyword>
<evidence type="ECO:0000256" key="7">
    <source>
        <dbReference type="SAM" id="Phobius"/>
    </source>
</evidence>
<feature type="transmembrane region" description="Helical" evidence="7">
    <location>
        <begin position="146"/>
        <end position="166"/>
    </location>
</feature>
<dbReference type="Proteomes" id="UP001183619">
    <property type="component" value="Unassembled WGS sequence"/>
</dbReference>